<evidence type="ECO:0000313" key="4">
    <source>
        <dbReference type="EMBL" id="PSC05446.1"/>
    </source>
</evidence>
<dbReference type="OrthoDB" id="9770871at2"/>
<evidence type="ECO:0000313" key="5">
    <source>
        <dbReference type="Proteomes" id="UP000239772"/>
    </source>
</evidence>
<dbReference type="EMBL" id="PVZS01000008">
    <property type="protein sequence ID" value="PSC05446.1"/>
    <property type="molecule type" value="Genomic_DNA"/>
</dbReference>
<feature type="chain" id="PRO_5015510979" evidence="3">
    <location>
        <begin position="27"/>
        <end position="498"/>
    </location>
</feature>
<dbReference type="GO" id="GO:0003993">
    <property type="term" value="F:acid phosphatase activity"/>
    <property type="evidence" value="ECO:0007669"/>
    <property type="project" value="InterPro"/>
</dbReference>
<dbReference type="PANTHER" id="PTHR31956">
    <property type="entry name" value="NON-SPECIFIC PHOSPHOLIPASE C4-RELATED"/>
    <property type="match status" value="1"/>
</dbReference>
<dbReference type="RefSeq" id="WP_106336492.1">
    <property type="nucleotide sequence ID" value="NZ_PVZS01000008.1"/>
</dbReference>
<feature type="region of interest" description="Disordered" evidence="2">
    <location>
        <begin position="76"/>
        <end position="97"/>
    </location>
</feature>
<feature type="signal peptide" evidence="3">
    <location>
        <begin position="1"/>
        <end position="26"/>
    </location>
</feature>
<dbReference type="PANTHER" id="PTHR31956:SF1">
    <property type="entry name" value="NON-SPECIFIC PHOSPHOLIPASE C1"/>
    <property type="match status" value="1"/>
</dbReference>
<sequence>MRRLSGLACAASALAMTMAGVSGALAQNARPIDKISNVIVLFLENRSFDNLFGEFPGAEGIQQAIANGQTLQRDATGKPYDKLPPPHKTGPFDVSDNPKEIRELPFGDRPNAPFAIDKMAPEITTAVNTRDLVHKFYTNRTQIDGGKNDLFAAYSDAGGLSMGYYSRDAMEKSTLWKLARENVLLDHFFMGAFGGSFLNHIYLVCACAPVWPNAPESQRSKLDADGRPIPNPKSAGDFEDTRVVAASDGDYAVNTTQSVYLNNGGQGANLLPPQTLPTIGDRLTAKGVDFAWYSGGFDLAAKPDRTEQESKYLAGEVRFQWHHQAFAYFKRFDPGTPEGQAERAKHLKDAEKLYTDIAAGTLPPVTFYKPSGRFNQHPGYAALDKGDAEVAHIAELLAKSPMKDSYALVITYDENGGFFDHVAPPSGPAAGARADFLGPATRVPAIVVSPLARKGVIDHTEYDTGSILKLITERFNLEPLPSPRVQAVNSLSKVFEAQ</sequence>
<dbReference type="SUPFAM" id="SSF53649">
    <property type="entry name" value="Alkaline phosphatase-like"/>
    <property type="match status" value="1"/>
</dbReference>
<dbReference type="CDD" id="cd16013">
    <property type="entry name" value="AcpA"/>
    <property type="match status" value="1"/>
</dbReference>
<evidence type="ECO:0000256" key="3">
    <source>
        <dbReference type="SAM" id="SignalP"/>
    </source>
</evidence>
<dbReference type="InterPro" id="IPR007312">
    <property type="entry name" value="Phosphoesterase"/>
</dbReference>
<name>A0A2T1HUW0_9HYPH</name>
<protein>
    <submittedName>
        <fullName evidence="4">Acid phosphatase</fullName>
    </submittedName>
</protein>
<evidence type="ECO:0000256" key="1">
    <source>
        <dbReference type="ARBA" id="ARBA00022801"/>
    </source>
</evidence>
<dbReference type="NCBIfam" id="TIGR03397">
    <property type="entry name" value="acid_phos_Burk"/>
    <property type="match status" value="1"/>
</dbReference>
<dbReference type="Proteomes" id="UP000239772">
    <property type="component" value="Unassembled WGS sequence"/>
</dbReference>
<reference evidence="5" key="1">
    <citation type="submission" date="2018-03" db="EMBL/GenBank/DDBJ databases">
        <authorList>
            <person name="Sun L."/>
            <person name="Liu H."/>
            <person name="Chen W."/>
            <person name="Huang K."/>
            <person name="Liu W."/>
            <person name="Gao X."/>
        </authorList>
    </citation>
    <scope>NUCLEOTIDE SEQUENCE [LARGE SCALE GENOMIC DNA]</scope>
    <source>
        <strain evidence="5">SH9</strain>
    </source>
</reference>
<dbReference type="Pfam" id="PF04185">
    <property type="entry name" value="Phosphoesterase"/>
    <property type="match status" value="1"/>
</dbReference>
<keyword evidence="1" id="KW-0378">Hydrolase</keyword>
<proteinExistence type="predicted"/>
<dbReference type="Gene3D" id="3.40.720.10">
    <property type="entry name" value="Alkaline Phosphatase, subunit A"/>
    <property type="match status" value="2"/>
</dbReference>
<dbReference type="AlphaFoldDB" id="A0A2T1HUW0"/>
<feature type="region of interest" description="Disordered" evidence="2">
    <location>
        <begin position="216"/>
        <end position="237"/>
    </location>
</feature>
<keyword evidence="5" id="KW-1185">Reference proteome</keyword>
<organism evidence="4 5">
    <name type="scientific">Alsobacter soli</name>
    <dbReference type="NCBI Taxonomy" id="2109933"/>
    <lineage>
        <taxon>Bacteria</taxon>
        <taxon>Pseudomonadati</taxon>
        <taxon>Pseudomonadota</taxon>
        <taxon>Alphaproteobacteria</taxon>
        <taxon>Hyphomicrobiales</taxon>
        <taxon>Alsobacteraceae</taxon>
        <taxon>Alsobacter</taxon>
    </lineage>
</organism>
<evidence type="ECO:0000256" key="2">
    <source>
        <dbReference type="SAM" id="MobiDB-lite"/>
    </source>
</evidence>
<keyword evidence="3" id="KW-0732">Signal</keyword>
<gene>
    <name evidence="4" type="ORF">SLNSH_09460</name>
</gene>
<dbReference type="InterPro" id="IPR017850">
    <property type="entry name" value="Alkaline_phosphatase_core_sf"/>
</dbReference>
<accession>A0A2T1HUW0</accession>
<dbReference type="InterPro" id="IPR017768">
    <property type="entry name" value="AcpA"/>
</dbReference>
<comment type="caution">
    <text evidence="4">The sequence shown here is derived from an EMBL/GenBank/DDBJ whole genome shotgun (WGS) entry which is preliminary data.</text>
</comment>